<reference evidence="2 3" key="1">
    <citation type="journal article" date="2012" name="Science">
        <title>The Paleozoic origin of enzymatic lignin decomposition reconstructed from 31 fungal genomes.</title>
        <authorList>
            <person name="Floudas D."/>
            <person name="Binder M."/>
            <person name="Riley R."/>
            <person name="Barry K."/>
            <person name="Blanchette R.A."/>
            <person name="Henrissat B."/>
            <person name="Martinez A.T."/>
            <person name="Otillar R."/>
            <person name="Spatafora J.W."/>
            <person name="Yadav J.S."/>
            <person name="Aerts A."/>
            <person name="Benoit I."/>
            <person name="Boyd A."/>
            <person name="Carlson A."/>
            <person name="Copeland A."/>
            <person name="Coutinho P.M."/>
            <person name="de Vries R.P."/>
            <person name="Ferreira P."/>
            <person name="Findley K."/>
            <person name="Foster B."/>
            <person name="Gaskell J."/>
            <person name="Glotzer D."/>
            <person name="Gorecki P."/>
            <person name="Heitman J."/>
            <person name="Hesse C."/>
            <person name="Hori C."/>
            <person name="Igarashi K."/>
            <person name="Jurgens J.A."/>
            <person name="Kallen N."/>
            <person name="Kersten P."/>
            <person name="Kohler A."/>
            <person name="Kuees U."/>
            <person name="Kumar T.K.A."/>
            <person name="Kuo A."/>
            <person name="LaButti K."/>
            <person name="Larrondo L.F."/>
            <person name="Lindquist E."/>
            <person name="Ling A."/>
            <person name="Lombard V."/>
            <person name="Lucas S."/>
            <person name="Lundell T."/>
            <person name="Martin R."/>
            <person name="McLaughlin D.J."/>
            <person name="Morgenstern I."/>
            <person name="Morin E."/>
            <person name="Murat C."/>
            <person name="Nagy L.G."/>
            <person name="Nolan M."/>
            <person name="Ohm R.A."/>
            <person name="Patyshakuliyeva A."/>
            <person name="Rokas A."/>
            <person name="Ruiz-Duenas F.J."/>
            <person name="Sabat G."/>
            <person name="Salamov A."/>
            <person name="Samejima M."/>
            <person name="Schmutz J."/>
            <person name="Slot J.C."/>
            <person name="St John F."/>
            <person name="Stenlid J."/>
            <person name="Sun H."/>
            <person name="Sun S."/>
            <person name="Syed K."/>
            <person name="Tsang A."/>
            <person name="Wiebenga A."/>
            <person name="Young D."/>
            <person name="Pisabarro A."/>
            <person name="Eastwood D.C."/>
            <person name="Martin F."/>
            <person name="Cullen D."/>
            <person name="Grigoriev I.V."/>
            <person name="Hibbett D.S."/>
        </authorList>
    </citation>
    <scope>NUCLEOTIDE SEQUENCE [LARGE SCALE GENOMIC DNA]</scope>
    <source>
        <strain evidence="2 3">MD-104</strain>
    </source>
</reference>
<protein>
    <recommendedName>
        <fullName evidence="4">Peroxin-3</fullName>
    </recommendedName>
</protein>
<feature type="region of interest" description="Disordered" evidence="1">
    <location>
        <begin position="139"/>
        <end position="225"/>
    </location>
</feature>
<sequence>MDRQGQSRSSKLRRAAGFLGGAYLVGQYVLERLGDVRERVMQERLARENLRRRFAQNQQDVSYTIMALLPTLGKSILEGMDVERITHELQSLPKAAKAQPAAPAAPSRPGSDLGASVEYVSAAQDARSKDGSVSVISVQENGDGDASHLSDSSSSWVDQVSSMHTSELSQNISEGVSEGVSESGFRPVSPNAQIDSSMSDSYISSSSSSSVVEPSPIPPSLSSSTTSLTRSKAELWKEVKLLTFTRTLTVIYSMTLLSLFTHIQLNLLGRSKYIHSILQAEQDERLRENAPEDIESLLWPAELPYHSAQSDIRALADISEETERKYLTLTWWMLHVGWKDVGERVRKGVEDVFEGVPLKAKLTVQDLHRLICDVRRRVEHEVTFEKTDRQINFISALLPPTPEMLQHVLVQGGIPARAASAPDAQFAALLAETRTYILSGSFERVLEVCLDHATDVLVSGLHRHVFASAAAPGIDRIDGIEESRERLAAMLPGLARWCHLALEGLPNELVDGLANLREVSALSAIVYSSYEDHFR</sequence>
<feature type="compositionally biased region" description="Low complexity" evidence="1">
    <location>
        <begin position="195"/>
        <end position="225"/>
    </location>
</feature>
<name>A0A2H3J3R8_WOLCO</name>
<dbReference type="PANTHER" id="PTHR28080">
    <property type="entry name" value="PEROXISOMAL BIOGENESIS FACTOR 3"/>
    <property type="match status" value="1"/>
</dbReference>
<gene>
    <name evidence="2" type="ORF">WOLCODRAFT_140595</name>
</gene>
<proteinExistence type="predicted"/>
<dbReference type="EMBL" id="KB467898">
    <property type="protein sequence ID" value="PCH36826.1"/>
    <property type="molecule type" value="Genomic_DNA"/>
</dbReference>
<dbReference type="GO" id="GO:0005778">
    <property type="term" value="C:peroxisomal membrane"/>
    <property type="evidence" value="ECO:0007669"/>
    <property type="project" value="InterPro"/>
</dbReference>
<organism evidence="2 3">
    <name type="scientific">Wolfiporia cocos (strain MD-104)</name>
    <name type="common">Brown rot fungus</name>
    <dbReference type="NCBI Taxonomy" id="742152"/>
    <lineage>
        <taxon>Eukaryota</taxon>
        <taxon>Fungi</taxon>
        <taxon>Dikarya</taxon>
        <taxon>Basidiomycota</taxon>
        <taxon>Agaricomycotina</taxon>
        <taxon>Agaricomycetes</taxon>
        <taxon>Polyporales</taxon>
        <taxon>Phaeolaceae</taxon>
        <taxon>Wolfiporia</taxon>
    </lineage>
</organism>
<dbReference type="PANTHER" id="PTHR28080:SF1">
    <property type="entry name" value="PEROXISOMAL BIOGENESIS FACTOR 3"/>
    <property type="match status" value="1"/>
</dbReference>
<accession>A0A2H3J3R8</accession>
<feature type="compositionally biased region" description="Polar residues" evidence="1">
    <location>
        <begin position="163"/>
        <end position="172"/>
    </location>
</feature>
<dbReference type="STRING" id="742152.A0A2H3J3R8"/>
<evidence type="ECO:0000256" key="1">
    <source>
        <dbReference type="SAM" id="MobiDB-lite"/>
    </source>
</evidence>
<keyword evidence="3" id="KW-1185">Reference proteome</keyword>
<evidence type="ECO:0008006" key="4">
    <source>
        <dbReference type="Google" id="ProtNLM"/>
    </source>
</evidence>
<feature type="compositionally biased region" description="Low complexity" evidence="1">
    <location>
        <begin position="147"/>
        <end position="162"/>
    </location>
</feature>
<dbReference type="OMA" id="NVRKRFQ"/>
<dbReference type="Proteomes" id="UP000218811">
    <property type="component" value="Unassembled WGS sequence"/>
</dbReference>
<dbReference type="GO" id="GO:0030674">
    <property type="term" value="F:protein-macromolecule adaptor activity"/>
    <property type="evidence" value="ECO:0007669"/>
    <property type="project" value="TreeGrafter"/>
</dbReference>
<dbReference type="InterPro" id="IPR006966">
    <property type="entry name" value="Peroxin-3"/>
</dbReference>
<dbReference type="AlphaFoldDB" id="A0A2H3J3R8"/>
<feature type="compositionally biased region" description="Low complexity" evidence="1">
    <location>
        <begin position="173"/>
        <end position="184"/>
    </location>
</feature>
<dbReference type="GO" id="GO:0045046">
    <property type="term" value="P:protein import into peroxisome membrane"/>
    <property type="evidence" value="ECO:0007669"/>
    <property type="project" value="TreeGrafter"/>
</dbReference>
<dbReference type="Pfam" id="PF04882">
    <property type="entry name" value="Peroxin-3"/>
    <property type="match status" value="1"/>
</dbReference>
<evidence type="ECO:0000313" key="2">
    <source>
        <dbReference type="EMBL" id="PCH36826.1"/>
    </source>
</evidence>
<evidence type="ECO:0000313" key="3">
    <source>
        <dbReference type="Proteomes" id="UP000218811"/>
    </source>
</evidence>
<feature type="region of interest" description="Disordered" evidence="1">
    <location>
        <begin position="93"/>
        <end position="114"/>
    </location>
</feature>
<feature type="compositionally biased region" description="Low complexity" evidence="1">
    <location>
        <begin position="93"/>
        <end position="105"/>
    </location>
</feature>
<dbReference type="OrthoDB" id="45930at2759"/>